<evidence type="ECO:0000313" key="2">
    <source>
        <dbReference type="EMBL" id="GIX86449.1"/>
    </source>
</evidence>
<evidence type="ECO:0000256" key="1">
    <source>
        <dbReference type="SAM" id="MobiDB-lite"/>
    </source>
</evidence>
<gene>
    <name evidence="2" type="ORF">CEXT_96791</name>
</gene>
<evidence type="ECO:0000313" key="3">
    <source>
        <dbReference type="Proteomes" id="UP001054945"/>
    </source>
</evidence>
<keyword evidence="3" id="KW-1185">Reference proteome</keyword>
<dbReference type="AlphaFoldDB" id="A0AAV4NPW5"/>
<accession>A0AAV4NPW5</accession>
<proteinExistence type="predicted"/>
<reference evidence="2 3" key="1">
    <citation type="submission" date="2021-06" db="EMBL/GenBank/DDBJ databases">
        <title>Caerostris extrusa draft genome.</title>
        <authorList>
            <person name="Kono N."/>
            <person name="Arakawa K."/>
        </authorList>
    </citation>
    <scope>NUCLEOTIDE SEQUENCE [LARGE SCALE GENOMIC DNA]</scope>
</reference>
<feature type="region of interest" description="Disordered" evidence="1">
    <location>
        <begin position="78"/>
        <end position="127"/>
    </location>
</feature>
<organism evidence="2 3">
    <name type="scientific">Caerostris extrusa</name>
    <name type="common">Bark spider</name>
    <name type="synonym">Caerostris bankana</name>
    <dbReference type="NCBI Taxonomy" id="172846"/>
    <lineage>
        <taxon>Eukaryota</taxon>
        <taxon>Metazoa</taxon>
        <taxon>Ecdysozoa</taxon>
        <taxon>Arthropoda</taxon>
        <taxon>Chelicerata</taxon>
        <taxon>Arachnida</taxon>
        <taxon>Araneae</taxon>
        <taxon>Araneomorphae</taxon>
        <taxon>Entelegynae</taxon>
        <taxon>Araneoidea</taxon>
        <taxon>Araneidae</taxon>
        <taxon>Caerostris</taxon>
    </lineage>
</organism>
<dbReference type="Proteomes" id="UP001054945">
    <property type="component" value="Unassembled WGS sequence"/>
</dbReference>
<dbReference type="EMBL" id="BPLR01021144">
    <property type="protein sequence ID" value="GIX86449.1"/>
    <property type="molecule type" value="Genomic_DNA"/>
</dbReference>
<protein>
    <submittedName>
        <fullName evidence="2">Uncharacterized protein</fullName>
    </submittedName>
</protein>
<feature type="compositionally biased region" description="Polar residues" evidence="1">
    <location>
        <begin position="88"/>
        <end position="111"/>
    </location>
</feature>
<comment type="caution">
    <text evidence="2">The sequence shown here is derived from an EMBL/GenBank/DDBJ whole genome shotgun (WGS) entry which is preliminary data.</text>
</comment>
<name>A0AAV4NPW5_CAEEX</name>
<sequence>MVTYRCPKRISRKTKGRGRRLFGDIISNYSSTEINSPNYHLRSLVQQDAPCRTRKEPKNNGTDNNTIKKAIRELFVGVGERESGTLPPKTNSTEINSPNYHSRSLVQQDASCRTRNEPKNNGTDNTIKKGIRELFVGVGKRESGTLPPKTK</sequence>